<dbReference type="OrthoDB" id="255432at2"/>
<comment type="cofactor">
    <cofactor evidence="1">
        <name>L-ascorbate</name>
        <dbReference type="ChEBI" id="CHEBI:38290"/>
    </cofactor>
</comment>
<evidence type="ECO:0000256" key="1">
    <source>
        <dbReference type="ARBA" id="ARBA00001961"/>
    </source>
</evidence>
<dbReference type="Pfam" id="PF13640">
    <property type="entry name" value="2OG-FeII_Oxy_3"/>
    <property type="match status" value="1"/>
</dbReference>
<dbReference type="InterPro" id="IPR006620">
    <property type="entry name" value="Pro_4_hyd_alph"/>
</dbReference>
<keyword evidence="3" id="KW-0847">Vitamin C</keyword>
<evidence type="ECO:0000256" key="5">
    <source>
        <dbReference type="ARBA" id="ARBA00023002"/>
    </source>
</evidence>
<dbReference type="GO" id="GO:0031418">
    <property type="term" value="F:L-ascorbic acid binding"/>
    <property type="evidence" value="ECO:0007669"/>
    <property type="project" value="UniProtKB-KW"/>
</dbReference>
<keyword evidence="9" id="KW-1185">Reference proteome</keyword>
<evidence type="ECO:0000256" key="6">
    <source>
        <dbReference type="ARBA" id="ARBA00023004"/>
    </source>
</evidence>
<dbReference type="RefSeq" id="WP_139225972.1">
    <property type="nucleotide sequence ID" value="NZ_FOSQ01000001.1"/>
</dbReference>
<reference evidence="8 9" key="1">
    <citation type="submission" date="2016-10" db="EMBL/GenBank/DDBJ databases">
        <authorList>
            <person name="de Groot N.N."/>
        </authorList>
    </citation>
    <scope>NUCLEOTIDE SEQUENCE [LARGE SCALE GENOMIC DNA]</scope>
    <source>
        <strain evidence="8 9">DSM 19981</strain>
    </source>
</reference>
<dbReference type="AlphaFoldDB" id="A0A1I3YG76"/>
<dbReference type="InterPro" id="IPR044862">
    <property type="entry name" value="Pro_4_hyd_alph_FE2OG_OXY"/>
</dbReference>
<evidence type="ECO:0000313" key="8">
    <source>
        <dbReference type="EMBL" id="SFK30753.1"/>
    </source>
</evidence>
<dbReference type="GO" id="GO:0051213">
    <property type="term" value="F:dioxygenase activity"/>
    <property type="evidence" value="ECO:0007669"/>
    <property type="project" value="UniProtKB-KW"/>
</dbReference>
<evidence type="ECO:0000256" key="2">
    <source>
        <dbReference type="ARBA" id="ARBA00022723"/>
    </source>
</evidence>
<accession>A0A1I3YG76</accession>
<dbReference type="Gene3D" id="2.60.120.620">
    <property type="entry name" value="q2cbj1_9rhob like domain"/>
    <property type="match status" value="1"/>
</dbReference>
<dbReference type="STRING" id="1123062.SAMN02745775_1011277"/>
<evidence type="ECO:0000259" key="7">
    <source>
        <dbReference type="PROSITE" id="PS51471"/>
    </source>
</evidence>
<dbReference type="PROSITE" id="PS51471">
    <property type="entry name" value="FE2OG_OXY"/>
    <property type="match status" value="1"/>
</dbReference>
<evidence type="ECO:0000256" key="4">
    <source>
        <dbReference type="ARBA" id="ARBA00022964"/>
    </source>
</evidence>
<protein>
    <submittedName>
        <fullName evidence="8">Predicted 2-oxoglutarate-and Fe(II)-dependent dioxygenase YbiX</fullName>
    </submittedName>
</protein>
<keyword evidence="4 8" id="KW-0223">Dioxygenase</keyword>
<dbReference type="SUPFAM" id="SSF51197">
    <property type="entry name" value="Clavaminate synthase-like"/>
    <property type="match status" value="1"/>
</dbReference>
<keyword evidence="2" id="KW-0479">Metal-binding</keyword>
<dbReference type="InterPro" id="IPR005123">
    <property type="entry name" value="Oxoglu/Fe-dep_dioxygenase_dom"/>
</dbReference>
<name>A0A1I3YG76_9PROT</name>
<sequence length="349" mass="37075">MSAPSPLRPTPFQAGDLLPSLALPDSAGQPFDLAQQTIADRYRILLLGAAAERLAADPAIGQAGAVPIVVLPQSPPAKPPAPGPARVFDADRKLFLGLGLAEGGVALVTPRGRLAYAGQGDGALATALALLPPPAPPAPVRRGGAPALIIPGILEPDFIAALLAHWEKGEKASDRVASSAGGAGAGKVANIKRRADVFLDDKTLYEGFQRRIERRVVPEMWRAYRFRAASFEVPRIGCYDSANAGAFGAHRDNRTPFTAHRRFAMSLNLNTGAYEGGTLRFGEFGTEEYEPEAGGAVIFCCDLLHEALPVTEGRRFAIFTFFTDAEGAQQERRLMEEAKARGQGGVTLR</sequence>
<keyword evidence="6" id="KW-0408">Iron</keyword>
<organism evidence="8 9">
    <name type="scientific">Falsiroseomonas stagni DSM 19981</name>
    <dbReference type="NCBI Taxonomy" id="1123062"/>
    <lineage>
        <taxon>Bacteria</taxon>
        <taxon>Pseudomonadati</taxon>
        <taxon>Pseudomonadota</taxon>
        <taxon>Alphaproteobacteria</taxon>
        <taxon>Acetobacterales</taxon>
        <taxon>Roseomonadaceae</taxon>
        <taxon>Falsiroseomonas</taxon>
    </lineage>
</organism>
<feature type="domain" description="Fe2OG dioxygenase" evidence="7">
    <location>
        <begin position="230"/>
        <end position="325"/>
    </location>
</feature>
<evidence type="ECO:0000256" key="3">
    <source>
        <dbReference type="ARBA" id="ARBA00022896"/>
    </source>
</evidence>
<dbReference type="GO" id="GO:0005506">
    <property type="term" value="F:iron ion binding"/>
    <property type="evidence" value="ECO:0007669"/>
    <property type="project" value="InterPro"/>
</dbReference>
<dbReference type="SMART" id="SM00702">
    <property type="entry name" value="P4Hc"/>
    <property type="match status" value="1"/>
</dbReference>
<dbReference type="Proteomes" id="UP000199473">
    <property type="component" value="Unassembled WGS sequence"/>
</dbReference>
<keyword evidence="5" id="KW-0560">Oxidoreductase</keyword>
<dbReference type="EMBL" id="FOSQ01000001">
    <property type="protein sequence ID" value="SFK30753.1"/>
    <property type="molecule type" value="Genomic_DNA"/>
</dbReference>
<evidence type="ECO:0000313" key="9">
    <source>
        <dbReference type="Proteomes" id="UP000199473"/>
    </source>
</evidence>
<proteinExistence type="predicted"/>
<dbReference type="GO" id="GO:0016705">
    <property type="term" value="F:oxidoreductase activity, acting on paired donors, with incorporation or reduction of molecular oxygen"/>
    <property type="evidence" value="ECO:0007669"/>
    <property type="project" value="InterPro"/>
</dbReference>
<gene>
    <name evidence="8" type="ORF">SAMN02745775_1011277</name>
</gene>